<accession>A0A017T007</accession>
<proteinExistence type="predicted"/>
<dbReference type="AlphaFoldDB" id="A0A017T007"/>
<keyword evidence="2" id="KW-1133">Transmembrane helix</keyword>
<dbReference type="Proteomes" id="UP000019678">
    <property type="component" value="Unassembled WGS sequence"/>
</dbReference>
<evidence type="ECO:0000256" key="2">
    <source>
        <dbReference type="SAM" id="Phobius"/>
    </source>
</evidence>
<comment type="caution">
    <text evidence="4">The sequence shown here is derived from an EMBL/GenBank/DDBJ whole genome shotgun (WGS) entry which is preliminary data.</text>
</comment>
<feature type="domain" description="DUF2231" evidence="3">
    <location>
        <begin position="89"/>
        <end position="220"/>
    </location>
</feature>
<name>A0A017T007_9BACT</name>
<dbReference type="InterPro" id="IPR019251">
    <property type="entry name" value="DUF2231_TM"/>
</dbReference>
<feature type="transmembrane region" description="Helical" evidence="2">
    <location>
        <begin position="131"/>
        <end position="149"/>
    </location>
</feature>
<keyword evidence="2" id="KW-0472">Membrane</keyword>
<sequence length="251" mass="27113">MNASTSEDGLLRHCRAPEARLSARAIHREVHRMHDPREDPMAKTAIKIDQSISSQHWLDQAADPLQKTLHPIIHRSRGVADALHGRWLGHPLHSVLTDLPVGAWMTAQAFDMAGLLGSSRSTRSLQRSADILHALGLAGAMAAAVAGMADWSDTRGDAKRLGFVHGMTNLVVAGLYGASLVARKRSRRTLGITLSTVGFGLLGFSAWLGGELSYRHGVGMRGKARRRTKASPDQRDVTDASLPQLHTLGPP</sequence>
<gene>
    <name evidence="4" type="ORF">CAP_7401</name>
</gene>
<reference evidence="4 5" key="1">
    <citation type="submission" date="2013-05" db="EMBL/GenBank/DDBJ databases">
        <title>Genome assembly of Chondromyces apiculatus DSM 436.</title>
        <authorList>
            <person name="Sharma G."/>
            <person name="Khatri I."/>
            <person name="Kaur C."/>
            <person name="Mayilraj S."/>
            <person name="Subramanian S."/>
        </authorList>
    </citation>
    <scope>NUCLEOTIDE SEQUENCE [LARGE SCALE GENOMIC DNA]</scope>
    <source>
        <strain evidence="4 5">DSM 436</strain>
    </source>
</reference>
<dbReference type="STRING" id="1192034.CAP_7401"/>
<evidence type="ECO:0000256" key="1">
    <source>
        <dbReference type="SAM" id="MobiDB-lite"/>
    </source>
</evidence>
<keyword evidence="2" id="KW-0812">Transmembrane</keyword>
<evidence type="ECO:0000313" key="5">
    <source>
        <dbReference type="Proteomes" id="UP000019678"/>
    </source>
</evidence>
<evidence type="ECO:0000313" key="4">
    <source>
        <dbReference type="EMBL" id="EYF02190.1"/>
    </source>
</evidence>
<feature type="region of interest" description="Disordered" evidence="1">
    <location>
        <begin position="219"/>
        <end position="251"/>
    </location>
</feature>
<dbReference type="Pfam" id="PF09990">
    <property type="entry name" value="DUF2231"/>
    <property type="match status" value="1"/>
</dbReference>
<dbReference type="eggNOG" id="COG4244">
    <property type="taxonomic scope" value="Bacteria"/>
</dbReference>
<organism evidence="4 5">
    <name type="scientific">Chondromyces apiculatus DSM 436</name>
    <dbReference type="NCBI Taxonomy" id="1192034"/>
    <lineage>
        <taxon>Bacteria</taxon>
        <taxon>Pseudomonadati</taxon>
        <taxon>Myxococcota</taxon>
        <taxon>Polyangia</taxon>
        <taxon>Polyangiales</taxon>
        <taxon>Polyangiaceae</taxon>
        <taxon>Chondromyces</taxon>
    </lineage>
</organism>
<dbReference type="EMBL" id="ASRX01000065">
    <property type="protein sequence ID" value="EYF02190.1"/>
    <property type="molecule type" value="Genomic_DNA"/>
</dbReference>
<evidence type="ECO:0000259" key="3">
    <source>
        <dbReference type="Pfam" id="PF09990"/>
    </source>
</evidence>
<protein>
    <submittedName>
        <fullName evidence="4">Ferredoxin, 2Fe-2S</fullName>
    </submittedName>
</protein>
<feature type="transmembrane region" description="Helical" evidence="2">
    <location>
        <begin position="189"/>
        <end position="208"/>
    </location>
</feature>
<feature type="transmembrane region" description="Helical" evidence="2">
    <location>
        <begin position="161"/>
        <end position="182"/>
    </location>
</feature>
<keyword evidence="5" id="KW-1185">Reference proteome</keyword>